<feature type="region of interest" description="Disordered" evidence="1">
    <location>
        <begin position="97"/>
        <end position="129"/>
    </location>
</feature>
<feature type="signal peptide" evidence="2">
    <location>
        <begin position="1"/>
        <end position="29"/>
    </location>
</feature>
<dbReference type="RefSeq" id="WP_055416984.1">
    <property type="nucleotide sequence ID" value="NZ_CP019724.1"/>
</dbReference>
<reference evidence="3 4" key="1">
    <citation type="submission" date="2017-02" db="EMBL/GenBank/DDBJ databases">
        <title>Streptomyces pactum ACT12 Genome sequencing and assembly.</title>
        <authorList>
            <person name="Xue Q."/>
            <person name="Yan X."/>
            <person name="Jia L."/>
            <person name="Yan H."/>
        </authorList>
    </citation>
    <scope>NUCLEOTIDE SEQUENCE [LARGE SCALE GENOMIC DNA]</scope>
    <source>
        <strain evidence="3 4">ACT12</strain>
    </source>
</reference>
<name>A0A1S6JCQ4_9ACTN</name>
<sequence>MPTLSARRIALGALCAALLAGTTGPAAMAADSTSDRVRVVPADAPLTGADALLTQVRNLEARGVELGAVADLLTAVIRTDDGQLPPDEAEELGEAAKEALEEAAAETQAATATATATATPTPATEPLPVTGAELTSDALDAVREAVDRLLESLLPGNAADQVLFSVDDLLTEVGRLVDALTPGDPQASTLPAPATLPGISLPVPLVPGVTLPAISPLGSVLLPS</sequence>
<feature type="chain" id="PRO_5010544672" description="Secreted protein" evidence="2">
    <location>
        <begin position="30"/>
        <end position="224"/>
    </location>
</feature>
<evidence type="ECO:0008006" key="5">
    <source>
        <dbReference type="Google" id="ProtNLM"/>
    </source>
</evidence>
<dbReference type="EMBL" id="CP019724">
    <property type="protein sequence ID" value="AQS69537.1"/>
    <property type="molecule type" value="Genomic_DNA"/>
</dbReference>
<evidence type="ECO:0000256" key="2">
    <source>
        <dbReference type="SAM" id="SignalP"/>
    </source>
</evidence>
<keyword evidence="4" id="KW-1185">Reference proteome</keyword>
<feature type="compositionally biased region" description="Low complexity" evidence="1">
    <location>
        <begin position="105"/>
        <end position="129"/>
    </location>
</feature>
<accession>A0A1S6JCQ4</accession>
<proteinExistence type="predicted"/>
<keyword evidence="2" id="KW-0732">Signal</keyword>
<dbReference type="KEGG" id="spac:B1H29_23955"/>
<evidence type="ECO:0000256" key="1">
    <source>
        <dbReference type="SAM" id="MobiDB-lite"/>
    </source>
</evidence>
<dbReference type="Proteomes" id="UP000189443">
    <property type="component" value="Chromosome"/>
</dbReference>
<dbReference type="AlphaFoldDB" id="A0A1S6JCQ4"/>
<gene>
    <name evidence="3" type="ORF">B1H29_23955</name>
</gene>
<organism evidence="3 4">
    <name type="scientific">Streptomyces pactum</name>
    <dbReference type="NCBI Taxonomy" id="68249"/>
    <lineage>
        <taxon>Bacteria</taxon>
        <taxon>Bacillati</taxon>
        <taxon>Actinomycetota</taxon>
        <taxon>Actinomycetes</taxon>
        <taxon>Kitasatosporales</taxon>
        <taxon>Streptomycetaceae</taxon>
        <taxon>Streptomyces</taxon>
    </lineage>
</organism>
<evidence type="ECO:0000313" key="3">
    <source>
        <dbReference type="EMBL" id="AQS69537.1"/>
    </source>
</evidence>
<protein>
    <recommendedName>
        <fullName evidence="5">Secreted protein</fullName>
    </recommendedName>
</protein>
<evidence type="ECO:0000313" key="4">
    <source>
        <dbReference type="Proteomes" id="UP000189443"/>
    </source>
</evidence>